<evidence type="ECO:0000256" key="5">
    <source>
        <dbReference type="SAM" id="SignalP"/>
    </source>
</evidence>
<keyword evidence="4" id="KW-0472">Membrane</keyword>
<dbReference type="Gene3D" id="3.10.20.310">
    <property type="entry name" value="membrane protein fhac"/>
    <property type="match status" value="1"/>
</dbReference>
<dbReference type="PROSITE" id="PS51779">
    <property type="entry name" value="POTRA"/>
    <property type="match status" value="1"/>
</dbReference>
<evidence type="ECO:0000313" key="8">
    <source>
        <dbReference type="Proteomes" id="UP000332515"/>
    </source>
</evidence>
<dbReference type="Pfam" id="PF01103">
    <property type="entry name" value="Omp85"/>
    <property type="match status" value="1"/>
</dbReference>
<evidence type="ECO:0000313" key="7">
    <source>
        <dbReference type="EMBL" id="MQT12795.1"/>
    </source>
</evidence>
<name>A0A6A7Y252_9HYPH</name>
<feature type="domain" description="POTRA" evidence="6">
    <location>
        <begin position="255"/>
        <end position="329"/>
    </location>
</feature>
<dbReference type="InterPro" id="IPR034746">
    <property type="entry name" value="POTRA"/>
</dbReference>
<dbReference type="InterPro" id="IPR000184">
    <property type="entry name" value="Bac_surfAg_D15"/>
</dbReference>
<dbReference type="InterPro" id="IPR010827">
    <property type="entry name" value="BamA/TamA_POTRA"/>
</dbReference>
<sequence length="656" mass="70733">MAEPRPRLKTKCRPAGRRWPSCALVTVVLAATPSPADAGWFDWLWGNKKQTSNTTTVEATSKDDLDGIKRQVKVKFDVTGGNADVTSLIEDSSGLQDLAEAGGASSDAILRAALSEQDRILGILYTRGLYGAIVQVQVAGTAATDPTIRDAIEAAVRRGNVHATVTVQTGRVFKFGTVRVENTDKGPAPVGPADTGLVVGAVASSTNIIAAEDKLVQAMQQRGYPLAAVGSRTVIANHANHTVEVIYPVTPGRKATFGQVIVEGTDKMRPAVVASRAPFREGQPYRPGPLDDYARDLRSLEVFSSVRVTPGDQVAPDGTIPIIVHVTERKLHYVGASASWSSEDGAVISAYWGHRNLFGGGERLKFDAEVSRLFVNDPNDLQYRIGFTFTKPGLWSYKNDLILASHFVRETPKAYTRTGVDNEITLLHHFNEQTDASIGLAPSFSTIEDPFGKHYYGLVGVPIAAHADTTDNKLDPTKGYRFTGSFTPYGGEIGDTNTMLRTYASLSAYHAFDPNARFILAGKVEVGSVVGPSLESTPANLRFYAGGGGSIRGYAFQAASPRTVYNQITGGRSLFTTQLELRAKVTDTIGVVPFVDFGSAFKESYPDFSDSLKVGVGMGLRYYTAIGPIRFDFAVPMQKEHGDDNWAAYLSLGQAF</sequence>
<dbReference type="AlphaFoldDB" id="A0A6A7Y252"/>
<gene>
    <name evidence="7" type="ORF">F0357_09050</name>
</gene>
<dbReference type="PANTHER" id="PTHR12815">
    <property type="entry name" value="SORTING AND ASSEMBLY MACHINERY SAMM50 PROTEIN FAMILY MEMBER"/>
    <property type="match status" value="1"/>
</dbReference>
<dbReference type="Gene3D" id="2.40.160.50">
    <property type="entry name" value="membrane protein fhac: a member of the omp85/tpsb transporter family"/>
    <property type="match status" value="1"/>
</dbReference>
<dbReference type="Proteomes" id="UP000332515">
    <property type="component" value="Unassembled WGS sequence"/>
</dbReference>
<keyword evidence="8" id="KW-1185">Reference proteome</keyword>
<evidence type="ECO:0000256" key="4">
    <source>
        <dbReference type="ARBA" id="ARBA00023136"/>
    </source>
</evidence>
<keyword evidence="5" id="KW-0732">Signal</keyword>
<proteinExistence type="predicted"/>
<feature type="chain" id="PRO_5025680819" evidence="5">
    <location>
        <begin position="39"/>
        <end position="656"/>
    </location>
</feature>
<organism evidence="7 8">
    <name type="scientific">Segnochrobactrum spirostomi</name>
    <dbReference type="NCBI Taxonomy" id="2608987"/>
    <lineage>
        <taxon>Bacteria</taxon>
        <taxon>Pseudomonadati</taxon>
        <taxon>Pseudomonadota</taxon>
        <taxon>Alphaproteobacteria</taxon>
        <taxon>Hyphomicrobiales</taxon>
        <taxon>Segnochrobactraceae</taxon>
        <taxon>Segnochrobactrum</taxon>
    </lineage>
</organism>
<comment type="caution">
    <text evidence="7">The sequence shown here is derived from an EMBL/GenBank/DDBJ whole genome shotgun (WGS) entry which is preliminary data.</text>
</comment>
<evidence type="ECO:0000256" key="2">
    <source>
        <dbReference type="ARBA" id="ARBA00022452"/>
    </source>
</evidence>
<dbReference type="GO" id="GO:0019867">
    <property type="term" value="C:outer membrane"/>
    <property type="evidence" value="ECO:0007669"/>
    <property type="project" value="InterPro"/>
</dbReference>
<evidence type="ECO:0000256" key="1">
    <source>
        <dbReference type="ARBA" id="ARBA00004370"/>
    </source>
</evidence>
<evidence type="ECO:0000256" key="3">
    <source>
        <dbReference type="ARBA" id="ARBA00022692"/>
    </source>
</evidence>
<evidence type="ECO:0000259" key="6">
    <source>
        <dbReference type="PROSITE" id="PS51779"/>
    </source>
</evidence>
<comment type="subcellular location">
    <subcellularLocation>
        <location evidence="1">Membrane</location>
    </subcellularLocation>
</comment>
<protein>
    <submittedName>
        <fullName evidence="7">Outer membrane protein assembly factor</fullName>
    </submittedName>
</protein>
<reference evidence="7 8" key="1">
    <citation type="submission" date="2019-09" db="EMBL/GenBank/DDBJ databases">
        <title>Segnochrobactrum spirostomi gen. nov., sp. nov., isolated from the ciliate Spirostomum cf. yagiui and description of a novel family, Segnochrobactraceae fam. nov. within the order Rhizobiales of the class Alphaproteobacteria.</title>
        <authorList>
            <person name="Akter S."/>
            <person name="Shazib S.U.A."/>
            <person name="Shin M.K."/>
        </authorList>
    </citation>
    <scope>NUCLEOTIDE SEQUENCE [LARGE SCALE GENOMIC DNA]</scope>
    <source>
        <strain evidence="7 8">Sp-1</strain>
    </source>
</reference>
<dbReference type="Pfam" id="PF07244">
    <property type="entry name" value="POTRA"/>
    <property type="match status" value="1"/>
</dbReference>
<accession>A0A6A7Y252</accession>
<dbReference type="EMBL" id="VWNA01000001">
    <property type="protein sequence ID" value="MQT12795.1"/>
    <property type="molecule type" value="Genomic_DNA"/>
</dbReference>
<keyword evidence="3" id="KW-0812">Transmembrane</keyword>
<keyword evidence="2" id="KW-1134">Transmembrane beta strand</keyword>
<dbReference type="RefSeq" id="WP_153480022.1">
    <property type="nucleotide sequence ID" value="NZ_VWNA01000001.1"/>
</dbReference>
<dbReference type="PANTHER" id="PTHR12815:SF18">
    <property type="entry name" value="SORTING AND ASSEMBLY MACHINERY COMPONENT 50 HOMOLOG"/>
    <property type="match status" value="1"/>
</dbReference>
<dbReference type="InterPro" id="IPR039910">
    <property type="entry name" value="D15-like"/>
</dbReference>
<feature type="signal peptide" evidence="5">
    <location>
        <begin position="1"/>
        <end position="38"/>
    </location>
</feature>